<evidence type="ECO:0000256" key="4">
    <source>
        <dbReference type="ARBA" id="ARBA00022927"/>
    </source>
</evidence>
<comment type="similarity">
    <text evidence="1">Belongs to the importin alpha family.</text>
</comment>
<organism evidence="6 7">
    <name type="scientific">Fraxinus pennsylvanica</name>
    <dbReference type="NCBI Taxonomy" id="56036"/>
    <lineage>
        <taxon>Eukaryota</taxon>
        <taxon>Viridiplantae</taxon>
        <taxon>Streptophyta</taxon>
        <taxon>Embryophyta</taxon>
        <taxon>Tracheophyta</taxon>
        <taxon>Spermatophyta</taxon>
        <taxon>Magnoliopsida</taxon>
        <taxon>eudicotyledons</taxon>
        <taxon>Gunneridae</taxon>
        <taxon>Pentapetalae</taxon>
        <taxon>asterids</taxon>
        <taxon>lamiids</taxon>
        <taxon>Lamiales</taxon>
        <taxon>Oleaceae</taxon>
        <taxon>Oleeae</taxon>
        <taxon>Fraxinus</taxon>
    </lineage>
</organism>
<name>A0AAD2A4J3_9LAMI</name>
<keyword evidence="7" id="KW-1185">Reference proteome</keyword>
<dbReference type="InterPro" id="IPR016024">
    <property type="entry name" value="ARM-type_fold"/>
</dbReference>
<evidence type="ECO:0000256" key="2">
    <source>
        <dbReference type="ARBA" id="ARBA00022448"/>
    </source>
</evidence>
<keyword evidence="2" id="KW-0813">Transport</keyword>
<evidence type="ECO:0008006" key="8">
    <source>
        <dbReference type="Google" id="ProtNLM"/>
    </source>
</evidence>
<gene>
    <name evidence="6" type="ORF">FPE_LOCUS25892</name>
</gene>
<reference evidence="6" key="1">
    <citation type="submission" date="2023-05" db="EMBL/GenBank/DDBJ databases">
        <authorList>
            <person name="Huff M."/>
        </authorList>
    </citation>
    <scope>NUCLEOTIDE SEQUENCE</scope>
</reference>
<evidence type="ECO:0000256" key="5">
    <source>
        <dbReference type="PROSITE-ProRule" id="PRU00259"/>
    </source>
</evidence>
<dbReference type="InterPro" id="IPR011989">
    <property type="entry name" value="ARM-like"/>
</dbReference>
<dbReference type="SUPFAM" id="SSF48371">
    <property type="entry name" value="ARM repeat"/>
    <property type="match status" value="1"/>
</dbReference>
<dbReference type="InterPro" id="IPR000225">
    <property type="entry name" value="Armadillo"/>
</dbReference>
<dbReference type="Proteomes" id="UP000834106">
    <property type="component" value="Chromosome 16"/>
</dbReference>
<keyword evidence="4" id="KW-0653">Protein transport</keyword>
<evidence type="ECO:0000313" key="7">
    <source>
        <dbReference type="Proteomes" id="UP000834106"/>
    </source>
</evidence>
<dbReference type="AlphaFoldDB" id="A0AAD2A4J3"/>
<dbReference type="PANTHER" id="PTHR23316">
    <property type="entry name" value="IMPORTIN ALPHA"/>
    <property type="match status" value="1"/>
</dbReference>
<evidence type="ECO:0000256" key="1">
    <source>
        <dbReference type="ARBA" id="ARBA00010394"/>
    </source>
</evidence>
<accession>A0AAD2A4J3</accession>
<keyword evidence="3" id="KW-0677">Repeat</keyword>
<dbReference type="EMBL" id="OU503051">
    <property type="protein sequence ID" value="CAI9778462.1"/>
    <property type="molecule type" value="Genomic_DNA"/>
</dbReference>
<dbReference type="Gene3D" id="1.25.10.10">
    <property type="entry name" value="Leucine-rich Repeat Variant"/>
    <property type="match status" value="1"/>
</dbReference>
<evidence type="ECO:0000313" key="6">
    <source>
        <dbReference type="EMBL" id="CAI9778462.1"/>
    </source>
</evidence>
<proteinExistence type="inferred from homology"/>
<evidence type="ECO:0000256" key="3">
    <source>
        <dbReference type="ARBA" id="ARBA00022737"/>
    </source>
</evidence>
<feature type="repeat" description="ARM" evidence="5">
    <location>
        <begin position="127"/>
        <end position="170"/>
    </location>
</feature>
<dbReference type="GO" id="GO:0015031">
    <property type="term" value="P:protein transport"/>
    <property type="evidence" value="ECO:0007669"/>
    <property type="project" value="UniProtKB-KW"/>
</dbReference>
<sequence>MLKSSSTTTSSANSLLTILSAKLRKCCKSPSPSLTCLRLDTENFHFGVWQKSVGARSDSNWMMTVDFDKKNDQPLLPAAEINELKAEVIANLESNDDELRISACSQLSWLLDDFRSIDLSSEGFISGIVPRLLEILDRDDYPKIQLAAAKAIAKISHRSSENIHLIEQGAVPIMALEVLEMIASVSAESRDLVLRHGVLMPLLEEFNDKTKPSMMEQATRTLSKLCMRKPRFEQVKSAILPLAHLFYTDDGEFYMHACEALFNLTCGEMDMKQAVIDAGVFPRLFELLLYRESFISSPALRIVGNIISYVDDTQTQNLMGLEEVNVGDLAYVA</sequence>
<protein>
    <recommendedName>
        <fullName evidence="8">ARM repeat superfamily protein</fullName>
    </recommendedName>
</protein>
<dbReference type="PROSITE" id="PS50176">
    <property type="entry name" value="ARM_REPEAT"/>
    <property type="match status" value="1"/>
</dbReference>